<proteinExistence type="inferred from homology"/>
<dbReference type="Gene3D" id="3.10.350.10">
    <property type="entry name" value="LysM domain"/>
    <property type="match status" value="6"/>
</dbReference>
<dbReference type="Pfam" id="PF01476">
    <property type="entry name" value="LysM"/>
    <property type="match status" value="1"/>
</dbReference>
<dbReference type="EMBL" id="CP151260">
    <property type="protein sequence ID" value="WZH39093.1"/>
    <property type="molecule type" value="Genomic_DNA"/>
</dbReference>
<feature type="domain" description="LysM" evidence="7">
    <location>
        <begin position="304"/>
        <end position="350"/>
    </location>
</feature>
<feature type="domain" description="LysM" evidence="7">
    <location>
        <begin position="462"/>
        <end position="508"/>
    </location>
</feature>
<dbReference type="PROSITE" id="PS51782">
    <property type="entry name" value="LYSM"/>
    <property type="match status" value="6"/>
</dbReference>
<feature type="chain" id="PRO_5045624642" description="LysM domain-containing protein" evidence="6">
    <location>
        <begin position="20"/>
        <end position="510"/>
    </location>
</feature>
<organism evidence="8 9">
    <name type="scientific">Fusarium acuminatum</name>
    <dbReference type="NCBI Taxonomy" id="5515"/>
    <lineage>
        <taxon>Eukaryota</taxon>
        <taxon>Fungi</taxon>
        <taxon>Dikarya</taxon>
        <taxon>Ascomycota</taxon>
        <taxon>Pezizomycotina</taxon>
        <taxon>Sordariomycetes</taxon>
        <taxon>Hypocreomycetidae</taxon>
        <taxon>Hypocreales</taxon>
        <taxon>Nectriaceae</taxon>
        <taxon>Fusarium</taxon>
        <taxon>Fusarium tricinctum species complex</taxon>
    </lineage>
</organism>
<keyword evidence="9" id="KW-1185">Reference proteome</keyword>
<comment type="similarity">
    <text evidence="4">Belongs to the secreted LysM effector family.</text>
</comment>
<dbReference type="PANTHER" id="PTHR34997:SF2">
    <property type="entry name" value="LYSM DOMAIN-CONTAINING PROTEIN-RELATED"/>
    <property type="match status" value="1"/>
</dbReference>
<name>A0ABZ2WEZ2_9HYPO</name>
<evidence type="ECO:0000259" key="7">
    <source>
        <dbReference type="PROSITE" id="PS51782"/>
    </source>
</evidence>
<feature type="domain" description="LysM" evidence="7">
    <location>
        <begin position="218"/>
        <end position="264"/>
    </location>
</feature>
<evidence type="ECO:0000256" key="1">
    <source>
        <dbReference type="ARBA" id="ARBA00022669"/>
    </source>
</evidence>
<evidence type="ECO:0000256" key="3">
    <source>
        <dbReference type="ARBA" id="ARBA00023026"/>
    </source>
</evidence>
<feature type="region of interest" description="Disordered" evidence="5">
    <location>
        <begin position="97"/>
        <end position="124"/>
    </location>
</feature>
<feature type="domain" description="LysM" evidence="7">
    <location>
        <begin position="43"/>
        <end position="88"/>
    </location>
</feature>
<dbReference type="SUPFAM" id="SSF54106">
    <property type="entry name" value="LysM domain"/>
    <property type="match status" value="5"/>
</dbReference>
<reference evidence="8 9" key="1">
    <citation type="submission" date="2024-04" db="EMBL/GenBank/DDBJ databases">
        <title>Complete genome sequence of Fusarium acuminatum.</title>
        <authorList>
            <person name="Lan B."/>
        </authorList>
    </citation>
    <scope>NUCLEOTIDE SEQUENCE [LARGE SCALE GENOMIC DNA]</scope>
    <source>
        <strain evidence="8">1A</strain>
    </source>
</reference>
<keyword evidence="1" id="KW-0147">Chitin-binding</keyword>
<dbReference type="SMART" id="SM00257">
    <property type="entry name" value="LysM"/>
    <property type="match status" value="5"/>
</dbReference>
<feature type="domain" description="LysM" evidence="7">
    <location>
        <begin position="385"/>
        <end position="431"/>
    </location>
</feature>
<keyword evidence="3" id="KW-0843">Virulence</keyword>
<gene>
    <name evidence="8" type="ORF">QYS62_000001</name>
</gene>
<dbReference type="Proteomes" id="UP001489902">
    <property type="component" value="Chromosome 1"/>
</dbReference>
<protein>
    <recommendedName>
        <fullName evidence="7">LysM domain-containing protein</fullName>
    </recommendedName>
</protein>
<feature type="domain" description="LysM" evidence="7">
    <location>
        <begin position="139"/>
        <end position="185"/>
    </location>
</feature>
<evidence type="ECO:0000313" key="8">
    <source>
        <dbReference type="EMBL" id="WZH39093.1"/>
    </source>
</evidence>
<keyword evidence="2 6" id="KW-0732">Signal</keyword>
<evidence type="ECO:0000313" key="9">
    <source>
        <dbReference type="Proteomes" id="UP001489902"/>
    </source>
</evidence>
<dbReference type="PANTHER" id="PTHR34997">
    <property type="entry name" value="AM15"/>
    <property type="match status" value="1"/>
</dbReference>
<evidence type="ECO:0000256" key="2">
    <source>
        <dbReference type="ARBA" id="ARBA00022729"/>
    </source>
</evidence>
<evidence type="ECO:0000256" key="5">
    <source>
        <dbReference type="SAM" id="MobiDB-lite"/>
    </source>
</evidence>
<dbReference type="InterPro" id="IPR052210">
    <property type="entry name" value="LysM1-like"/>
</dbReference>
<dbReference type="CDD" id="cd00118">
    <property type="entry name" value="LysM"/>
    <property type="match status" value="1"/>
</dbReference>
<dbReference type="InterPro" id="IPR036779">
    <property type="entry name" value="LysM_dom_sf"/>
</dbReference>
<feature type="signal peptide" evidence="6">
    <location>
        <begin position="1"/>
        <end position="19"/>
    </location>
</feature>
<sequence>MHFQQVAWLLFSGLHLASGAPHDRRGGEPTLPHDDKTTKECTWWHDSKDASSCQDILDVNHINLKQFRRWNPSIGENCQLTVGRSYCVEAMFETGVDPEPETTKAPVATKAPEPSPTKPSNGVKTPDAIQPGMVDNCNKFHLVKQGEGCATIVSDFGITMAEFLKWNSKAGSTCTGLWADTYACVSVIGHTAPTKPSPTNGIQTPSPIQSGVAKNCIQFHQVKSTTTCLSIQDYYKLPLKDFYSWNPSVGDKCQSLLVDYWVCVNVKGYKPSSTTTAAPTATKPANGIKTPSPIQKGIHKNCDKFHLVKSTTTCASIQDYYKLPLKDFYSWNPSVGDKCQSLLVDYYVCVSIVGWKPPAPSPTKPGNGIETPSPIQTGITKNCNKFHLVKSTTTCASIQDYYKITMAQITQWNLAIGAQCKTLWADYWVCVGVIGQTTPTQPPKSDPTPSPIQTGTVKNCKKFHLVKSTTTCASIQDYYKITMAQIFKWNPAVGSGCKGLWADYWVCVAA</sequence>
<accession>A0ABZ2WEZ2</accession>
<dbReference type="InterPro" id="IPR018392">
    <property type="entry name" value="LysM"/>
</dbReference>
<evidence type="ECO:0000256" key="6">
    <source>
        <dbReference type="SAM" id="SignalP"/>
    </source>
</evidence>
<evidence type="ECO:0000256" key="4">
    <source>
        <dbReference type="ARBA" id="ARBA00044955"/>
    </source>
</evidence>